<protein>
    <submittedName>
        <fullName evidence="5">Osteopetrosis-associated transmembrane protein 1</fullName>
    </submittedName>
</protein>
<organism evidence="4 5">
    <name type="scientific">Drosophila albomicans</name>
    <name type="common">Fruit fly</name>
    <dbReference type="NCBI Taxonomy" id="7291"/>
    <lineage>
        <taxon>Eukaryota</taxon>
        <taxon>Metazoa</taxon>
        <taxon>Ecdysozoa</taxon>
        <taxon>Arthropoda</taxon>
        <taxon>Hexapoda</taxon>
        <taxon>Insecta</taxon>
        <taxon>Pterygota</taxon>
        <taxon>Neoptera</taxon>
        <taxon>Endopterygota</taxon>
        <taxon>Diptera</taxon>
        <taxon>Brachycera</taxon>
        <taxon>Muscomorpha</taxon>
        <taxon>Ephydroidea</taxon>
        <taxon>Drosophilidae</taxon>
        <taxon>Drosophila</taxon>
    </lineage>
</organism>
<keyword evidence="2" id="KW-1133">Transmembrane helix</keyword>
<dbReference type="Proteomes" id="UP000515160">
    <property type="component" value="Chromosome 3"/>
</dbReference>
<evidence type="ECO:0000256" key="3">
    <source>
        <dbReference type="SAM" id="SignalP"/>
    </source>
</evidence>
<reference evidence="5" key="1">
    <citation type="submission" date="2025-08" db="UniProtKB">
        <authorList>
            <consortium name="RefSeq"/>
        </authorList>
    </citation>
    <scope>IDENTIFICATION</scope>
    <source>
        <strain evidence="5">15112-1751.03</strain>
        <tissue evidence="5">Whole Adult</tissue>
    </source>
</reference>
<dbReference type="AlphaFoldDB" id="A0A6P8WL73"/>
<dbReference type="Pfam" id="PF09777">
    <property type="entry name" value="OSTMP1"/>
    <property type="match status" value="1"/>
</dbReference>
<dbReference type="InterPro" id="IPR019172">
    <property type="entry name" value="Osteopetrosis-assoc_TM_1"/>
</dbReference>
<gene>
    <name evidence="5" type="primary">LOC117568116</name>
</gene>
<evidence type="ECO:0000256" key="2">
    <source>
        <dbReference type="SAM" id="Phobius"/>
    </source>
</evidence>
<feature type="transmembrane region" description="Helical" evidence="2">
    <location>
        <begin position="194"/>
        <end position="216"/>
    </location>
</feature>
<sequence length="292" mass="32773">MRELVLLMAILSCLTHAVVSLNCTKDLHHLADKQMYFIICTTTHAVPVRDERICGSCKSQNDEMVASYNGLMQNCSDLYKDVNRLNIVITTHELLEGLWNKAYCENCFESGGHLWNNFTVLYNSFLACNRSTNAKDICTECKSHYLNMNDFYTDLDKSQKGHICFDIQDIMNSTRVLWSKQLKCCQREVKMTTFLTSVGVVALLPLLLFYGTAIVLTKRREARHGLLNDQEPELDAPSTSQLITAAILSTPSESTAEVTANTEKIAKLLTRPDASSDSSDSDDEPAIKPKNN</sequence>
<accession>A0A6P8WL73</accession>
<name>A0A6P8WL73_DROAB</name>
<keyword evidence="4" id="KW-1185">Reference proteome</keyword>
<evidence type="ECO:0000256" key="1">
    <source>
        <dbReference type="SAM" id="MobiDB-lite"/>
    </source>
</evidence>
<dbReference type="PANTHER" id="PTHR15644">
    <property type="entry name" value="OSTEOPETROSIS ASSOCIATED TRANSMEMBRANE PROTEIN 1"/>
    <property type="match status" value="1"/>
</dbReference>
<dbReference type="GO" id="GO:0005829">
    <property type="term" value="C:cytosol"/>
    <property type="evidence" value="ECO:0007669"/>
    <property type="project" value="TreeGrafter"/>
</dbReference>
<dbReference type="RefSeq" id="XP_034104411.1">
    <property type="nucleotide sequence ID" value="XM_034248520.2"/>
</dbReference>
<feature type="signal peptide" evidence="3">
    <location>
        <begin position="1"/>
        <end position="20"/>
    </location>
</feature>
<keyword evidence="2 5" id="KW-0812">Transmembrane</keyword>
<evidence type="ECO:0000313" key="5">
    <source>
        <dbReference type="RefSeq" id="XP_034104411.1"/>
    </source>
</evidence>
<keyword evidence="3" id="KW-0732">Signal</keyword>
<keyword evidence="2" id="KW-0472">Membrane</keyword>
<proteinExistence type="predicted"/>
<feature type="region of interest" description="Disordered" evidence="1">
    <location>
        <begin position="269"/>
        <end position="292"/>
    </location>
</feature>
<dbReference type="PANTHER" id="PTHR15644:SF2">
    <property type="entry name" value="OSTEOPETROSIS-ASSOCIATED TRANSMEMBRANE PROTEIN 1"/>
    <property type="match status" value="1"/>
</dbReference>
<evidence type="ECO:0000313" key="4">
    <source>
        <dbReference type="Proteomes" id="UP000515160"/>
    </source>
</evidence>
<dbReference type="GeneID" id="117568116"/>
<dbReference type="OrthoDB" id="8021850at2759"/>
<feature type="chain" id="PRO_5027605826" evidence="3">
    <location>
        <begin position="21"/>
        <end position="292"/>
    </location>
</feature>